<dbReference type="Proteomes" id="UP000000702">
    <property type="component" value="Unassembled WGS sequence"/>
</dbReference>
<accession>F9WIC3</accession>
<dbReference type="InterPro" id="IPR036770">
    <property type="entry name" value="Ankyrin_rpt-contain_sf"/>
</dbReference>
<dbReference type="VEuPathDB" id="TriTrypDB:TcIL3000_0_19230"/>
<keyword evidence="6" id="KW-1185">Reference proteome</keyword>
<proteinExistence type="predicted"/>
<keyword evidence="1" id="KW-0677">Repeat</keyword>
<dbReference type="PROSITE" id="PS50297">
    <property type="entry name" value="ANK_REP_REGION"/>
    <property type="match status" value="2"/>
</dbReference>
<dbReference type="InterPro" id="IPR002110">
    <property type="entry name" value="Ankyrin_rpt"/>
</dbReference>
<evidence type="ECO:0000256" key="2">
    <source>
        <dbReference type="ARBA" id="ARBA00023043"/>
    </source>
</evidence>
<reference evidence="6" key="1">
    <citation type="submission" date="2011-07" db="EMBL/GenBank/DDBJ databases">
        <title>Divergent evolution of antigenic variation in African trypanosomes.</title>
        <authorList>
            <person name="Jackson A.P."/>
            <person name="Berry A."/>
            <person name="Allison H.C."/>
            <person name="Burton P."/>
            <person name="Anderson J."/>
            <person name="Aslett M."/>
            <person name="Brown R."/>
            <person name="Corton N."/>
            <person name="Harris D."/>
            <person name="Hauser H."/>
            <person name="Gamble J."/>
            <person name="Gilderthorp R."/>
            <person name="McQuillan J."/>
            <person name="Quail M.A."/>
            <person name="Sanders M."/>
            <person name="Van Tonder A."/>
            <person name="Ginger M.L."/>
            <person name="Donelson J.E."/>
            <person name="Field M.C."/>
            <person name="Barry J.D."/>
            <person name="Berriman M."/>
            <person name="Hertz-Fowler C."/>
        </authorList>
    </citation>
    <scope>NUCLEOTIDE SEQUENCE [LARGE SCALE GENOMIC DNA]</scope>
    <source>
        <strain evidence="6">IL3000</strain>
    </source>
</reference>
<protein>
    <submittedName>
        <fullName evidence="5">WGS project CAEQ00000000 data, annotated contig 766</fullName>
    </submittedName>
</protein>
<keyword evidence="2 3" id="KW-0040">ANK repeat</keyword>
<comment type="caution">
    <text evidence="5">The sequence shown here is derived from an EMBL/GenBank/DDBJ whole genome shotgun (WGS) entry which is preliminary data.</text>
</comment>
<dbReference type="EMBL" id="CAEQ01002566">
    <property type="protein sequence ID" value="CCD17070.1"/>
    <property type="molecule type" value="Genomic_DNA"/>
</dbReference>
<sequence>MQNTSERYVPVIWKKKVVDINQQLDDDMRAAVRILKSGDMSTIESMLKGIDDVNWKCSDGNTLLHWAATLSNIYAVRVLLGVGADIDAVNAVGATPLHCATLCGSCETINELLLHGADPTIRNQRGHTVFDFMRDLWADTLYEEYEELERVLLGLDGDEQEADNILLSMGISSNYDLMTKRDLRKTVSMYVLRKRRELKKGAGEGDLSFNGEMALDEPAELSQPHLFGEKKKLHAEEAEKRNLLMRDYDGWAGDVSSRLSNLSKYLKCIGDLVDLMDEKVTDDGERYVLVNARGGGGESSVWVKLKDLYACCLSHFEREEAGGHVQAVGNSLNILPRSCSPFHNSIVEDNSRPMLQHVLFLVQDAAARTLMYKGKDTPSVLRYCAECSQAKSRDILRGALSTPLYSKSSKRSAHSPDSSFVNRSCGSRSSSSHHQWAGDNLSSVGDFSGDSSSLGRGSLPVLRQSPTPSCAESYVFSAGRCYLSTSSRTTTPIPTSLTTDQKVPFSEPADWLRREYAKSYLRRKVRSSKKV</sequence>
<gene>
    <name evidence="5" type="ORF">TCIL3000_0_19230</name>
</gene>
<dbReference type="PROSITE" id="PS50088">
    <property type="entry name" value="ANK_REPEAT"/>
    <property type="match status" value="2"/>
</dbReference>
<feature type="repeat" description="ANK" evidence="3">
    <location>
        <begin position="59"/>
        <end position="91"/>
    </location>
</feature>
<dbReference type="AlphaFoldDB" id="F9WIC3"/>
<feature type="repeat" description="ANK" evidence="3">
    <location>
        <begin position="92"/>
        <end position="124"/>
    </location>
</feature>
<evidence type="ECO:0000313" key="5">
    <source>
        <dbReference type="EMBL" id="CCD17070.1"/>
    </source>
</evidence>
<dbReference type="SUPFAM" id="SSF48403">
    <property type="entry name" value="Ankyrin repeat"/>
    <property type="match status" value="1"/>
</dbReference>
<dbReference type="PANTHER" id="PTHR24171">
    <property type="entry name" value="ANKYRIN REPEAT DOMAIN-CONTAINING PROTEIN 39-RELATED"/>
    <property type="match status" value="1"/>
</dbReference>
<feature type="compositionally biased region" description="Low complexity" evidence="4">
    <location>
        <begin position="418"/>
        <end position="432"/>
    </location>
</feature>
<feature type="region of interest" description="Disordered" evidence="4">
    <location>
        <begin position="406"/>
        <end position="432"/>
    </location>
</feature>
<evidence type="ECO:0000256" key="1">
    <source>
        <dbReference type="ARBA" id="ARBA00022737"/>
    </source>
</evidence>
<evidence type="ECO:0000256" key="3">
    <source>
        <dbReference type="PROSITE-ProRule" id="PRU00023"/>
    </source>
</evidence>
<name>F9WIC3_TRYCI</name>
<evidence type="ECO:0000313" key="6">
    <source>
        <dbReference type="Proteomes" id="UP000000702"/>
    </source>
</evidence>
<evidence type="ECO:0000256" key="4">
    <source>
        <dbReference type="SAM" id="MobiDB-lite"/>
    </source>
</evidence>
<dbReference type="SMART" id="SM00248">
    <property type="entry name" value="ANK"/>
    <property type="match status" value="2"/>
</dbReference>
<reference evidence="5 6" key="2">
    <citation type="journal article" date="2012" name="Proc. Natl. Acad. Sci. U.S.A.">
        <title>Antigenic diversity is generated by distinct evolutionary mechanisms in African trypanosome species.</title>
        <authorList>
            <person name="Jackson A.P."/>
            <person name="Berry A."/>
            <person name="Aslett M."/>
            <person name="Allison H.C."/>
            <person name="Burton P."/>
            <person name="Vavrova-Anderson J."/>
            <person name="Brown R."/>
            <person name="Browne H."/>
            <person name="Corton N."/>
            <person name="Hauser H."/>
            <person name="Gamble J."/>
            <person name="Gilderthorp R."/>
            <person name="Marcello L."/>
            <person name="McQuillan J."/>
            <person name="Otto T.D."/>
            <person name="Quail M.A."/>
            <person name="Sanders M.J."/>
            <person name="van Tonder A."/>
            <person name="Ginger M.L."/>
            <person name="Field M.C."/>
            <person name="Barry J.D."/>
            <person name="Hertz-Fowler C."/>
            <person name="Berriman M."/>
        </authorList>
    </citation>
    <scope>NUCLEOTIDE SEQUENCE [LARGE SCALE GENOMIC DNA]</scope>
    <source>
        <strain evidence="5 6">IL3000</strain>
    </source>
</reference>
<organism evidence="5 6">
    <name type="scientific">Trypanosoma congolense (strain IL3000)</name>
    <dbReference type="NCBI Taxonomy" id="1068625"/>
    <lineage>
        <taxon>Eukaryota</taxon>
        <taxon>Discoba</taxon>
        <taxon>Euglenozoa</taxon>
        <taxon>Kinetoplastea</taxon>
        <taxon>Metakinetoplastina</taxon>
        <taxon>Trypanosomatida</taxon>
        <taxon>Trypanosomatidae</taxon>
        <taxon>Trypanosoma</taxon>
        <taxon>Nannomonas</taxon>
    </lineage>
</organism>
<dbReference type="Pfam" id="PF12796">
    <property type="entry name" value="Ank_2"/>
    <property type="match status" value="1"/>
</dbReference>
<dbReference type="Gene3D" id="1.25.40.20">
    <property type="entry name" value="Ankyrin repeat-containing domain"/>
    <property type="match status" value="1"/>
</dbReference>